<evidence type="ECO:0000256" key="2">
    <source>
        <dbReference type="ARBA" id="ARBA00022763"/>
    </source>
</evidence>
<reference evidence="9" key="1">
    <citation type="journal article" date="2011" name="MBio">
        <title>Novel metabolic attributes of the genus Cyanothece, comprising a group of unicellular nitrogen-fixing Cyanobacteria.</title>
        <authorList>
            <person name="Bandyopadhyay A."/>
            <person name="Elvitigala T."/>
            <person name="Welsh E."/>
            <person name="Stockel J."/>
            <person name="Liberton M."/>
            <person name="Min H."/>
            <person name="Sherman L.A."/>
            <person name="Pakrasi H.B."/>
        </authorList>
    </citation>
    <scope>NUCLEOTIDE SEQUENCE [LARGE SCALE GENOMIC DNA]</scope>
    <source>
        <strain evidence="9">PCC 7822</strain>
    </source>
</reference>
<dbReference type="HOGENOM" id="CLU_087936_0_0_3"/>
<keyword evidence="8" id="KW-0347">Helicase</keyword>
<dbReference type="OrthoDB" id="5293449at2"/>
<keyword evidence="8" id="KW-0067">ATP-binding</keyword>
<comment type="subunit">
    <text evidence="6">Homotetramer. Forms an RuvA(8)-RuvB(12)-Holliday junction (HJ) complex. HJ DNA is sandwiched between 2 RuvA tetramers; dsDNA enters through RuvA and exits via RuvB. An RuvB hexamer assembles on each DNA strand where it exits the tetramer. Each RuvB hexamer is contacted by two RuvA subunits (via domain III) on 2 adjacent RuvB subunits; this complex drives branch migration. In the full resolvosome a probable DNA-RuvA(4)-RuvB(12)-RuvC(2) complex forms which resolves the HJ.</text>
</comment>
<dbReference type="SUPFAM" id="SSF47781">
    <property type="entry name" value="RuvA domain 2-like"/>
    <property type="match status" value="1"/>
</dbReference>
<dbReference type="GO" id="GO:0005524">
    <property type="term" value="F:ATP binding"/>
    <property type="evidence" value="ECO:0007669"/>
    <property type="project" value="InterPro"/>
</dbReference>
<dbReference type="eggNOG" id="COG0632">
    <property type="taxonomic scope" value="Bacteria"/>
</dbReference>
<organism evidence="8 9">
    <name type="scientific">Gloeothece verrucosa (strain PCC 7822)</name>
    <name type="common">Cyanothece sp. (strain PCC 7822)</name>
    <dbReference type="NCBI Taxonomy" id="497965"/>
    <lineage>
        <taxon>Bacteria</taxon>
        <taxon>Bacillati</taxon>
        <taxon>Cyanobacteriota</taxon>
        <taxon>Cyanophyceae</taxon>
        <taxon>Oscillatoriophycideae</taxon>
        <taxon>Chroococcales</taxon>
        <taxon>Aphanothecaceae</taxon>
        <taxon>Gloeothece</taxon>
        <taxon>Gloeothece verrucosa</taxon>
    </lineage>
</organism>
<dbReference type="Pfam" id="PF14520">
    <property type="entry name" value="HHH_5"/>
    <property type="match status" value="1"/>
</dbReference>
<feature type="region of interest" description="Domain III" evidence="6">
    <location>
        <begin position="160"/>
        <end position="209"/>
    </location>
</feature>
<evidence type="ECO:0000313" key="8">
    <source>
        <dbReference type="EMBL" id="ADN15581.1"/>
    </source>
</evidence>
<dbReference type="InterPro" id="IPR036267">
    <property type="entry name" value="RuvA_C_sf"/>
</dbReference>
<comment type="domain">
    <text evidence="6">Has three domains with a flexible linker between the domains II and III and assumes an 'L' shape. Domain III is highly mobile and contacts RuvB.</text>
</comment>
<dbReference type="CDD" id="cd14332">
    <property type="entry name" value="UBA_RuvA_C"/>
    <property type="match status" value="1"/>
</dbReference>
<dbReference type="Proteomes" id="UP000008206">
    <property type="component" value="Chromosome"/>
</dbReference>
<sequence>MINYLKGKTIQIHKTATNRLQLILEVNQIGYEIQIPSRLARKLTLDDDQTIQIFTHLQIREDQQILYGFATSEERDLFRQLISVSGVGAQSAIALIDTLGLEELVRAIMSNNGRTLAKSPGIGPKTAERILLELKTKVSQWQPQGLKTSVSAGLPRKEILEEVEMTLLALGYSDEEITGAISAISQDNQLLKNSNIEEWLKSAITLLSQ</sequence>
<dbReference type="SUPFAM" id="SSF46929">
    <property type="entry name" value="DNA helicase RuvA subunit, C-terminal domain"/>
    <property type="match status" value="1"/>
</dbReference>
<evidence type="ECO:0000256" key="1">
    <source>
        <dbReference type="ARBA" id="ARBA00022490"/>
    </source>
</evidence>
<dbReference type="Gene3D" id="1.10.150.20">
    <property type="entry name" value="5' to 3' exonuclease, C-terminal subdomain"/>
    <property type="match status" value="1"/>
</dbReference>
<accession>E0UG80</accession>
<dbReference type="SUPFAM" id="SSF50249">
    <property type="entry name" value="Nucleic acid-binding proteins"/>
    <property type="match status" value="1"/>
</dbReference>
<evidence type="ECO:0000256" key="3">
    <source>
        <dbReference type="ARBA" id="ARBA00023125"/>
    </source>
</evidence>
<evidence type="ECO:0000256" key="4">
    <source>
        <dbReference type="ARBA" id="ARBA00023172"/>
    </source>
</evidence>
<feature type="domain" description="Helix-hairpin-helix DNA-binding motif class 1" evidence="7">
    <location>
        <begin position="79"/>
        <end position="98"/>
    </location>
</feature>
<comment type="similarity">
    <text evidence="6">Belongs to the RuvA family.</text>
</comment>
<evidence type="ECO:0000256" key="5">
    <source>
        <dbReference type="ARBA" id="ARBA00023204"/>
    </source>
</evidence>
<dbReference type="InterPro" id="IPR013849">
    <property type="entry name" value="DNA_helicase_Holl-junc_RuvA_I"/>
</dbReference>
<keyword evidence="2 6" id="KW-0227">DNA damage</keyword>
<comment type="function">
    <text evidence="6">The RuvA-RuvB-RuvC complex processes Holliday junction (HJ) DNA during genetic recombination and DNA repair, while the RuvA-RuvB complex plays an important role in the rescue of blocked DNA replication forks via replication fork reversal (RFR). RuvA specifically binds to HJ cruciform DNA, conferring on it an open structure. The RuvB hexamer acts as an ATP-dependent pump, pulling dsDNA into and through the RuvAB complex. HJ branch migration allows RuvC to scan DNA until it finds its consensus sequence, where it cleaves and resolves the cruciform DNA.</text>
</comment>
<comment type="subcellular location">
    <subcellularLocation>
        <location evidence="6">Cytoplasm</location>
    </subcellularLocation>
</comment>
<gene>
    <name evidence="6" type="primary">ruvA</name>
    <name evidence="8" type="ordered locus">Cyan7822_3643</name>
</gene>
<dbReference type="AlphaFoldDB" id="E0UG80"/>
<keyword evidence="8" id="KW-0378">Hydrolase</keyword>
<dbReference type="GO" id="GO:0009379">
    <property type="term" value="C:Holliday junction helicase complex"/>
    <property type="evidence" value="ECO:0007669"/>
    <property type="project" value="InterPro"/>
</dbReference>
<dbReference type="GO" id="GO:0006310">
    <property type="term" value="P:DNA recombination"/>
    <property type="evidence" value="ECO:0007669"/>
    <property type="project" value="UniProtKB-UniRule"/>
</dbReference>
<keyword evidence="3 6" id="KW-0238">DNA-binding</keyword>
<protein>
    <recommendedName>
        <fullName evidence="6">Holliday junction branch migration complex subunit RuvA</fullName>
    </recommendedName>
</protein>
<dbReference type="GO" id="GO:0005737">
    <property type="term" value="C:cytoplasm"/>
    <property type="evidence" value="ECO:0007669"/>
    <property type="project" value="UniProtKB-SubCell"/>
</dbReference>
<dbReference type="Gene3D" id="2.40.50.140">
    <property type="entry name" value="Nucleic acid-binding proteins"/>
    <property type="match status" value="1"/>
</dbReference>
<comment type="caution">
    <text evidence="6">Lacks conserved residue(s) required for the propagation of feature annotation.</text>
</comment>
<keyword evidence="9" id="KW-1185">Reference proteome</keyword>
<dbReference type="KEGG" id="cyj:Cyan7822_3643"/>
<dbReference type="SMART" id="SM00278">
    <property type="entry name" value="HhH1"/>
    <property type="match status" value="2"/>
</dbReference>
<keyword evidence="4 6" id="KW-0233">DNA recombination</keyword>
<dbReference type="RefSeq" id="WP_013323650.1">
    <property type="nucleotide sequence ID" value="NC_014501.1"/>
</dbReference>
<dbReference type="InterPro" id="IPR000085">
    <property type="entry name" value="RuvA"/>
</dbReference>
<keyword evidence="8" id="KW-0547">Nucleotide-binding</keyword>
<feature type="domain" description="Helix-hairpin-helix DNA-binding motif class 1" evidence="7">
    <location>
        <begin position="114"/>
        <end position="133"/>
    </location>
</feature>
<evidence type="ECO:0000313" key="9">
    <source>
        <dbReference type="Proteomes" id="UP000008206"/>
    </source>
</evidence>
<dbReference type="EMBL" id="CP002198">
    <property type="protein sequence ID" value="ADN15581.1"/>
    <property type="molecule type" value="Genomic_DNA"/>
</dbReference>
<dbReference type="NCBIfam" id="TIGR00084">
    <property type="entry name" value="ruvA"/>
    <property type="match status" value="1"/>
</dbReference>
<keyword evidence="1 6" id="KW-0963">Cytoplasm</keyword>
<evidence type="ECO:0000256" key="6">
    <source>
        <dbReference type="HAMAP-Rule" id="MF_00031"/>
    </source>
</evidence>
<dbReference type="InterPro" id="IPR003583">
    <property type="entry name" value="Hlx-hairpin-Hlx_DNA-bd_motif"/>
</dbReference>
<dbReference type="GO" id="GO:0006281">
    <property type="term" value="P:DNA repair"/>
    <property type="evidence" value="ECO:0007669"/>
    <property type="project" value="UniProtKB-UniRule"/>
</dbReference>
<dbReference type="GO" id="GO:0009378">
    <property type="term" value="F:four-way junction helicase activity"/>
    <property type="evidence" value="ECO:0007669"/>
    <property type="project" value="InterPro"/>
</dbReference>
<dbReference type="InterPro" id="IPR011114">
    <property type="entry name" value="RuvA_C"/>
</dbReference>
<keyword evidence="5 6" id="KW-0234">DNA repair</keyword>
<dbReference type="InterPro" id="IPR010994">
    <property type="entry name" value="RuvA_2-like"/>
</dbReference>
<proteinExistence type="inferred from homology"/>
<dbReference type="InterPro" id="IPR012340">
    <property type="entry name" value="NA-bd_OB-fold"/>
</dbReference>
<dbReference type="Pfam" id="PF01330">
    <property type="entry name" value="RuvA_N"/>
    <property type="match status" value="1"/>
</dbReference>
<dbReference type="HAMAP" id="MF_00031">
    <property type="entry name" value="DNA_HJ_migration_RuvA"/>
    <property type="match status" value="1"/>
</dbReference>
<name>E0UG80_GLOV7</name>
<dbReference type="STRING" id="497965.Cyan7822_3643"/>
<dbReference type="GO" id="GO:0048476">
    <property type="term" value="C:Holliday junction resolvase complex"/>
    <property type="evidence" value="ECO:0007669"/>
    <property type="project" value="UniProtKB-UniRule"/>
</dbReference>
<dbReference type="GO" id="GO:0000400">
    <property type="term" value="F:four-way junction DNA binding"/>
    <property type="evidence" value="ECO:0007669"/>
    <property type="project" value="UniProtKB-UniRule"/>
</dbReference>
<dbReference type="Pfam" id="PF07499">
    <property type="entry name" value="RuvA_C"/>
    <property type="match status" value="1"/>
</dbReference>
<evidence type="ECO:0000259" key="7">
    <source>
        <dbReference type="SMART" id="SM00278"/>
    </source>
</evidence>